<dbReference type="GO" id="GO:0005634">
    <property type="term" value="C:nucleus"/>
    <property type="evidence" value="ECO:0007669"/>
    <property type="project" value="TreeGrafter"/>
</dbReference>
<dbReference type="PANTHER" id="PTHR11085:SF10">
    <property type="entry name" value="NAD-DEPENDENT PROTEIN DEACYLASE SIRTUIN-5, MITOCHONDRIAL-RELATED"/>
    <property type="match status" value="1"/>
</dbReference>
<keyword evidence="1" id="KW-0520">NAD</keyword>
<feature type="domain" description="Deacetylase sirtuin-type" evidence="2">
    <location>
        <begin position="1"/>
        <end position="111"/>
    </location>
</feature>
<gene>
    <name evidence="3" type="ORF">S01H4_23741</name>
</gene>
<protein>
    <recommendedName>
        <fullName evidence="2">Deacetylase sirtuin-type domain-containing protein</fullName>
    </recommendedName>
</protein>
<accession>X1ACN2</accession>
<dbReference type="Gene3D" id="3.40.50.1220">
    <property type="entry name" value="TPP-binding domain"/>
    <property type="match status" value="1"/>
</dbReference>
<dbReference type="InterPro" id="IPR029035">
    <property type="entry name" value="DHS-like_NAD/FAD-binding_dom"/>
</dbReference>
<dbReference type="AlphaFoldDB" id="X1ACN2"/>
<dbReference type="GO" id="GO:0017136">
    <property type="term" value="F:histone deacetylase activity, NAD-dependent"/>
    <property type="evidence" value="ECO:0007669"/>
    <property type="project" value="TreeGrafter"/>
</dbReference>
<proteinExistence type="predicted"/>
<evidence type="ECO:0000259" key="2">
    <source>
        <dbReference type="PROSITE" id="PS50305"/>
    </source>
</evidence>
<reference evidence="3" key="1">
    <citation type="journal article" date="2014" name="Front. Microbiol.">
        <title>High frequency of phylogenetically diverse reductive dehalogenase-homologous genes in deep subseafloor sedimentary metagenomes.</title>
        <authorList>
            <person name="Kawai M."/>
            <person name="Futagami T."/>
            <person name="Toyoda A."/>
            <person name="Takaki Y."/>
            <person name="Nishi S."/>
            <person name="Hori S."/>
            <person name="Arai W."/>
            <person name="Tsubouchi T."/>
            <person name="Morono Y."/>
            <person name="Uchiyama I."/>
            <person name="Ito T."/>
            <person name="Fujiyama A."/>
            <person name="Inagaki F."/>
            <person name="Takami H."/>
        </authorList>
    </citation>
    <scope>NUCLEOTIDE SEQUENCE</scope>
    <source>
        <strain evidence="3">Expedition CK06-06</strain>
    </source>
</reference>
<dbReference type="GO" id="GO:0070403">
    <property type="term" value="F:NAD+ binding"/>
    <property type="evidence" value="ECO:0007669"/>
    <property type="project" value="TreeGrafter"/>
</dbReference>
<dbReference type="EMBL" id="BART01011056">
    <property type="protein sequence ID" value="GAG80215.1"/>
    <property type="molecule type" value="Genomic_DNA"/>
</dbReference>
<feature type="non-terminal residue" evidence="3">
    <location>
        <position position="133"/>
    </location>
</feature>
<evidence type="ECO:0000256" key="1">
    <source>
        <dbReference type="ARBA" id="ARBA00023027"/>
    </source>
</evidence>
<comment type="caution">
    <text evidence="3">The sequence shown here is derived from an EMBL/GenBank/DDBJ whole genome shotgun (WGS) entry which is preliminary data.</text>
</comment>
<dbReference type="PROSITE" id="PS50305">
    <property type="entry name" value="SIRTUIN"/>
    <property type="match status" value="1"/>
</dbReference>
<dbReference type="InterPro" id="IPR026590">
    <property type="entry name" value="Ssirtuin_cat_dom"/>
</dbReference>
<name>X1ACN2_9ZZZZ</name>
<sequence length="133" mass="15069">MVVEFHGSITKRNVVLYGDEIDENVIHQVMDDFELNATPPDLLIVMGTSLQVAPFCAIPNLVRSNCPRVLIDINPVSVYTNPFSRNYHKSGDMFYGGSVGSSSFVCFHKWGQKRRVTLRPQWGGRGKYKTQYI</sequence>
<dbReference type="PANTHER" id="PTHR11085">
    <property type="entry name" value="NAD-DEPENDENT PROTEIN DEACYLASE SIRTUIN-5, MITOCHONDRIAL-RELATED"/>
    <property type="match status" value="1"/>
</dbReference>
<organism evidence="3">
    <name type="scientific">marine sediment metagenome</name>
    <dbReference type="NCBI Taxonomy" id="412755"/>
    <lineage>
        <taxon>unclassified sequences</taxon>
        <taxon>metagenomes</taxon>
        <taxon>ecological metagenomes</taxon>
    </lineage>
</organism>
<evidence type="ECO:0000313" key="3">
    <source>
        <dbReference type="EMBL" id="GAG80215.1"/>
    </source>
</evidence>
<dbReference type="InterPro" id="IPR050134">
    <property type="entry name" value="NAD-dep_sirtuin_deacylases"/>
</dbReference>
<dbReference type="SUPFAM" id="SSF52467">
    <property type="entry name" value="DHS-like NAD/FAD-binding domain"/>
    <property type="match status" value="1"/>
</dbReference>